<evidence type="ECO:0000256" key="2">
    <source>
        <dbReference type="ARBA" id="ARBA00022771"/>
    </source>
</evidence>
<proteinExistence type="predicted"/>
<dbReference type="PROSITE" id="PS01360">
    <property type="entry name" value="ZF_MYND_1"/>
    <property type="match status" value="1"/>
</dbReference>
<dbReference type="GO" id="GO:0005634">
    <property type="term" value="C:nucleus"/>
    <property type="evidence" value="ECO:0007669"/>
    <property type="project" value="TreeGrafter"/>
</dbReference>
<dbReference type="EMBL" id="JAMWBK010000007">
    <property type="protein sequence ID" value="KAJ8903696.1"/>
    <property type="molecule type" value="Genomic_DNA"/>
</dbReference>
<dbReference type="InterPro" id="IPR002893">
    <property type="entry name" value="Znf_MYND"/>
</dbReference>
<dbReference type="Gene3D" id="6.10.140.2220">
    <property type="match status" value="1"/>
</dbReference>
<dbReference type="Proteomes" id="UP001157974">
    <property type="component" value="Unassembled WGS sequence"/>
</dbReference>
<evidence type="ECO:0000313" key="6">
    <source>
        <dbReference type="EMBL" id="KAJ8903696.1"/>
    </source>
</evidence>
<evidence type="ECO:0000256" key="4">
    <source>
        <dbReference type="PROSITE-ProRule" id="PRU00134"/>
    </source>
</evidence>
<accession>A0AAV8UMD4</accession>
<keyword evidence="3" id="KW-0862">Zinc</keyword>
<protein>
    <recommendedName>
        <fullName evidence="5">MYND-type domain-containing protein</fullName>
    </recommendedName>
</protein>
<keyword evidence="2 4" id="KW-0863">Zinc-finger</keyword>
<sequence length="384" mass="44056">MTAKKNEAQIPAMLKKARALPQTPRMAWQFGVKRLRLWVWDDEQDRAERPYSMLVMELYPRGNVITNLLASPVGTYPNPIDALYMLLKQMVDPAEDEKLQRPVQISFIDEKLLEYCREPLVSIGIEVVKLTEATGVEDYITKFSNKLIERGRASRGDAAERPGVHKGVGIQRHALEQYFSACKDFYSSNPWRRIDEVCAIEAEWLKGGEKRYVTVLGSSDRTYGVAVMGSIQALRRKYARASGTYDVEKDIEANMLCGNCGKEPTAETFRCTGCRTLFYCDQECQRGNWNQHQYECEDPSKLEHVTREVWNKREQTMVFLDPSAVPFDDLEYAEVNKFWDAQSSKFPLIFVSIQGSPMLPPRVVRPTPEELEWMTQLISALLQT</sequence>
<dbReference type="PANTHER" id="PTHR10237:SF14">
    <property type="entry name" value="MYND-TYPE DOMAIN-CONTAINING PROTEIN"/>
    <property type="match status" value="1"/>
</dbReference>
<dbReference type="PANTHER" id="PTHR10237">
    <property type="entry name" value="DEFORMED EPIDERMAL AUTOREGULATORY FACTOR 1 HOMOLOG SUPPRESSIN"/>
    <property type="match status" value="1"/>
</dbReference>
<keyword evidence="1" id="KW-0479">Metal-binding</keyword>
<evidence type="ECO:0000259" key="5">
    <source>
        <dbReference type="PROSITE" id="PS50865"/>
    </source>
</evidence>
<evidence type="ECO:0000256" key="3">
    <source>
        <dbReference type="ARBA" id="ARBA00022833"/>
    </source>
</evidence>
<name>A0AAV8UMD4_9RHOD</name>
<dbReference type="Pfam" id="PF01753">
    <property type="entry name" value="zf-MYND"/>
    <property type="match status" value="1"/>
</dbReference>
<reference evidence="6 7" key="1">
    <citation type="journal article" date="2023" name="Nat. Commun.">
        <title>Origin of minicircular mitochondrial genomes in red algae.</title>
        <authorList>
            <person name="Lee Y."/>
            <person name="Cho C.H."/>
            <person name="Lee Y.M."/>
            <person name="Park S.I."/>
            <person name="Yang J.H."/>
            <person name="West J.A."/>
            <person name="Bhattacharya D."/>
            <person name="Yoon H.S."/>
        </authorList>
    </citation>
    <scope>NUCLEOTIDE SEQUENCE [LARGE SCALE GENOMIC DNA]</scope>
    <source>
        <strain evidence="6 7">CCMP1338</strain>
        <tissue evidence="6">Whole cell</tissue>
    </source>
</reference>
<keyword evidence="7" id="KW-1185">Reference proteome</keyword>
<dbReference type="GO" id="GO:0008270">
    <property type="term" value="F:zinc ion binding"/>
    <property type="evidence" value="ECO:0007669"/>
    <property type="project" value="UniProtKB-KW"/>
</dbReference>
<feature type="domain" description="MYND-type" evidence="5">
    <location>
        <begin position="257"/>
        <end position="296"/>
    </location>
</feature>
<dbReference type="GO" id="GO:0000981">
    <property type="term" value="F:DNA-binding transcription factor activity, RNA polymerase II-specific"/>
    <property type="evidence" value="ECO:0007669"/>
    <property type="project" value="TreeGrafter"/>
</dbReference>
<dbReference type="AlphaFoldDB" id="A0AAV8UMD4"/>
<evidence type="ECO:0000256" key="1">
    <source>
        <dbReference type="ARBA" id="ARBA00022723"/>
    </source>
</evidence>
<dbReference type="SUPFAM" id="SSF144232">
    <property type="entry name" value="HIT/MYND zinc finger-like"/>
    <property type="match status" value="1"/>
</dbReference>
<dbReference type="PROSITE" id="PS50865">
    <property type="entry name" value="ZF_MYND_2"/>
    <property type="match status" value="1"/>
</dbReference>
<organism evidence="6 7">
    <name type="scientific">Rhodosorus marinus</name>
    <dbReference type="NCBI Taxonomy" id="101924"/>
    <lineage>
        <taxon>Eukaryota</taxon>
        <taxon>Rhodophyta</taxon>
        <taxon>Stylonematophyceae</taxon>
        <taxon>Stylonematales</taxon>
        <taxon>Stylonemataceae</taxon>
        <taxon>Rhodosorus</taxon>
    </lineage>
</organism>
<gene>
    <name evidence="6" type="ORF">NDN08_004797</name>
</gene>
<comment type="caution">
    <text evidence="6">The sequence shown here is derived from an EMBL/GenBank/DDBJ whole genome shotgun (WGS) entry which is preliminary data.</text>
</comment>
<dbReference type="InterPro" id="IPR024119">
    <property type="entry name" value="TF_DEAF-1"/>
</dbReference>
<evidence type="ECO:0000313" key="7">
    <source>
        <dbReference type="Proteomes" id="UP001157974"/>
    </source>
</evidence>